<dbReference type="Proteomes" id="UP000887576">
    <property type="component" value="Unplaced"/>
</dbReference>
<sequence length="397" mass="43791">MANAGNLASLMSLLPESSRRVSSTSSMADDDVSESNYSMKDDDTSQSAFGKLFSMVSSIKQQVEFLNHQVSFLKKTLHVSGCQCDSCMKMMNKMDNVDTSQEQSQKDEEGSQKENTSIVINSESLFPDAEPSPNLLELLNAASGENFDFAGKRGRKSKYCDANTKVMVADYAKRFGPSAAAKKFSIPPSVASYYYRKAVNGNGKNGEIASRSPNDRIDQGSNDDATSPNYLRGRGRGRPKLIGDELDAALVDYMVEMKKTRKHLSTTKTLDIAKQYIKKHSPGLLEEEGGPVNLKHTWAMKLLARVSEREQELNGGNFPPLSADVLQSFNFMEQSAEFANIMSVLVNQMNQNSENIKMDNMINNKDNAENEFNGLTEDGMNEVIKNLLANIAETAST</sequence>
<organism evidence="1 2">
    <name type="scientific">Panagrolaimus sp. JU765</name>
    <dbReference type="NCBI Taxonomy" id="591449"/>
    <lineage>
        <taxon>Eukaryota</taxon>
        <taxon>Metazoa</taxon>
        <taxon>Ecdysozoa</taxon>
        <taxon>Nematoda</taxon>
        <taxon>Chromadorea</taxon>
        <taxon>Rhabditida</taxon>
        <taxon>Tylenchina</taxon>
        <taxon>Panagrolaimomorpha</taxon>
        <taxon>Panagrolaimoidea</taxon>
        <taxon>Panagrolaimidae</taxon>
        <taxon>Panagrolaimus</taxon>
    </lineage>
</organism>
<reference evidence="2" key="1">
    <citation type="submission" date="2022-11" db="UniProtKB">
        <authorList>
            <consortium name="WormBaseParasite"/>
        </authorList>
    </citation>
    <scope>IDENTIFICATION</scope>
</reference>
<evidence type="ECO:0000313" key="2">
    <source>
        <dbReference type="WBParaSite" id="JU765_v2.g19229.t1"/>
    </source>
</evidence>
<accession>A0AC34QTS0</accession>
<name>A0AC34QTS0_9BILA</name>
<dbReference type="WBParaSite" id="JU765_v2.g19229.t1">
    <property type="protein sequence ID" value="JU765_v2.g19229.t1"/>
    <property type="gene ID" value="JU765_v2.g19229"/>
</dbReference>
<evidence type="ECO:0000313" key="1">
    <source>
        <dbReference type="Proteomes" id="UP000887576"/>
    </source>
</evidence>
<protein>
    <submittedName>
        <fullName evidence="2">Uncharacterized protein</fullName>
    </submittedName>
</protein>
<proteinExistence type="predicted"/>